<keyword evidence="1" id="KW-1133">Transmembrane helix</keyword>
<organism evidence="2 3">
    <name type="scientific">Streptomyces longispororuber</name>
    <dbReference type="NCBI Taxonomy" id="68230"/>
    <lineage>
        <taxon>Bacteria</taxon>
        <taxon>Bacillati</taxon>
        <taxon>Actinomycetota</taxon>
        <taxon>Actinomycetes</taxon>
        <taxon>Kitasatosporales</taxon>
        <taxon>Streptomycetaceae</taxon>
        <taxon>Streptomyces</taxon>
    </lineage>
</organism>
<protein>
    <submittedName>
        <fullName evidence="2">Uncharacterized protein</fullName>
    </submittedName>
</protein>
<gene>
    <name evidence="2" type="ORF">GCM10018785_67130</name>
</gene>
<evidence type="ECO:0000313" key="2">
    <source>
        <dbReference type="EMBL" id="GHE91044.1"/>
    </source>
</evidence>
<keyword evidence="1" id="KW-0472">Membrane</keyword>
<comment type="caution">
    <text evidence="2">The sequence shown here is derived from an EMBL/GenBank/DDBJ whole genome shotgun (WGS) entry which is preliminary data.</text>
</comment>
<evidence type="ECO:0000256" key="1">
    <source>
        <dbReference type="SAM" id="Phobius"/>
    </source>
</evidence>
<evidence type="ECO:0000313" key="3">
    <source>
        <dbReference type="Proteomes" id="UP000608024"/>
    </source>
</evidence>
<dbReference type="AlphaFoldDB" id="A0A919DYK6"/>
<reference evidence="2" key="1">
    <citation type="journal article" date="2014" name="Int. J. Syst. Evol. Microbiol.">
        <title>Complete genome sequence of Corynebacterium casei LMG S-19264T (=DSM 44701T), isolated from a smear-ripened cheese.</title>
        <authorList>
            <consortium name="US DOE Joint Genome Institute (JGI-PGF)"/>
            <person name="Walter F."/>
            <person name="Albersmeier A."/>
            <person name="Kalinowski J."/>
            <person name="Ruckert C."/>
        </authorList>
    </citation>
    <scope>NUCLEOTIDE SEQUENCE</scope>
    <source>
        <strain evidence="2">JCM 4784</strain>
    </source>
</reference>
<feature type="transmembrane region" description="Helical" evidence="1">
    <location>
        <begin position="67"/>
        <end position="90"/>
    </location>
</feature>
<reference evidence="2" key="2">
    <citation type="submission" date="2020-09" db="EMBL/GenBank/DDBJ databases">
        <authorList>
            <person name="Sun Q."/>
            <person name="Ohkuma M."/>
        </authorList>
    </citation>
    <scope>NUCLEOTIDE SEQUENCE</scope>
    <source>
        <strain evidence="2">JCM 4784</strain>
    </source>
</reference>
<dbReference type="EMBL" id="BNBT01000172">
    <property type="protein sequence ID" value="GHE91044.1"/>
    <property type="molecule type" value="Genomic_DNA"/>
</dbReference>
<keyword evidence="1" id="KW-0812">Transmembrane</keyword>
<sequence length="104" mass="11401">MPKRKHVGWDLGQTMEWRGPSTAVLSFALLVQCGDAWQALLVVGFLANVGTCVLSGPTYRNHRSDHVMVAVGSIFLAVIFTPLLMFAWLFGRDPGHMPYAPADS</sequence>
<dbReference type="Proteomes" id="UP000608024">
    <property type="component" value="Unassembled WGS sequence"/>
</dbReference>
<name>A0A919DYK6_9ACTN</name>
<accession>A0A919DYK6</accession>
<keyword evidence="3" id="KW-1185">Reference proteome</keyword>
<proteinExistence type="predicted"/>
<feature type="transmembrane region" description="Helical" evidence="1">
    <location>
        <begin position="36"/>
        <end position="55"/>
    </location>
</feature>